<evidence type="ECO:0000256" key="2">
    <source>
        <dbReference type="ARBA" id="ARBA00022656"/>
    </source>
</evidence>
<evidence type="ECO:0000256" key="1">
    <source>
        <dbReference type="ARBA" id="ARBA00002878"/>
    </source>
</evidence>
<protein>
    <recommendedName>
        <fullName evidence="7">WAP domain-containing protein</fullName>
    </recommendedName>
</protein>
<organism evidence="5 6">
    <name type="scientific">Trichonephila clavata</name>
    <name type="common">Joro spider</name>
    <name type="synonym">Nephila clavata</name>
    <dbReference type="NCBI Taxonomy" id="2740835"/>
    <lineage>
        <taxon>Eukaryota</taxon>
        <taxon>Metazoa</taxon>
        <taxon>Ecdysozoa</taxon>
        <taxon>Arthropoda</taxon>
        <taxon>Chelicerata</taxon>
        <taxon>Arachnida</taxon>
        <taxon>Araneae</taxon>
        <taxon>Araneomorphae</taxon>
        <taxon>Entelegynae</taxon>
        <taxon>Araneoidea</taxon>
        <taxon>Nephilidae</taxon>
        <taxon>Trichonephila</taxon>
    </lineage>
</organism>
<evidence type="ECO:0000256" key="3">
    <source>
        <dbReference type="ARBA" id="ARBA00022729"/>
    </source>
</evidence>
<keyword evidence="2" id="KW-0800">Toxin</keyword>
<comment type="function">
    <text evidence="1">Has antibacterial activity.</text>
</comment>
<dbReference type="EMBL" id="BMAO01033101">
    <property type="protein sequence ID" value="GFQ87034.1"/>
    <property type="molecule type" value="Genomic_DNA"/>
</dbReference>
<evidence type="ECO:0000313" key="6">
    <source>
        <dbReference type="Proteomes" id="UP000887116"/>
    </source>
</evidence>
<keyword evidence="6" id="KW-1185">Reference proteome</keyword>
<comment type="caution">
    <text evidence="5">The sequence shown here is derived from an EMBL/GenBank/DDBJ whole genome shotgun (WGS) entry which is preliminary data.</text>
</comment>
<evidence type="ECO:0000313" key="5">
    <source>
        <dbReference type="EMBL" id="GFQ87034.1"/>
    </source>
</evidence>
<evidence type="ECO:0008006" key="7">
    <source>
        <dbReference type="Google" id="ProtNLM"/>
    </source>
</evidence>
<dbReference type="AlphaFoldDB" id="A0A8X6KVV0"/>
<sequence length="374" mass="41737">MIPNRDPVYEDSDGESSSSLRNTSESVLRTETLQVNQPLNIASNEQDFRNHSNSTSPNVLRYENASNFIGGIHKEVDLNKTFLDHERQLNGSNDFFPSKFLTNQTGTTILQNLVNVSEKFYAEKLNETKNPLGIFSGISLDFLINSEVARNAAKAMEVFNFTDPLTDHIFEANELHNFLDPAHGAVNQDSFNEIVGNSALANKTILSFNTTDPFKRNFTILESNGSELHEKNGPLHSTNGIAQNEFNITHALKGNGKVEWLNLTQEMAENNNLTEILAGNKTNLTKVFSENETSQFNLTRVVELKQLNKGSSAFENINSTKGSESKTNPKCPPSGFCILWFWSQDACELDTHCLGSRICCKVRCSKTCIDVEKL</sequence>
<name>A0A8X6KVV0_TRICU</name>
<feature type="region of interest" description="Disordered" evidence="4">
    <location>
        <begin position="1"/>
        <end position="29"/>
    </location>
</feature>
<dbReference type="GO" id="GO:0090729">
    <property type="term" value="F:toxin activity"/>
    <property type="evidence" value="ECO:0007669"/>
    <property type="project" value="UniProtKB-KW"/>
</dbReference>
<dbReference type="InterPro" id="IPR036645">
    <property type="entry name" value="Elafin-like_sf"/>
</dbReference>
<keyword evidence="3" id="KW-0732">Signal</keyword>
<accession>A0A8X6KVV0</accession>
<feature type="compositionally biased region" description="Low complexity" evidence="4">
    <location>
        <begin position="16"/>
        <end position="26"/>
    </location>
</feature>
<dbReference type="OrthoDB" id="6437763at2759"/>
<reference evidence="5" key="1">
    <citation type="submission" date="2020-07" db="EMBL/GenBank/DDBJ databases">
        <title>Multicomponent nature underlies the extraordinary mechanical properties of spider dragline silk.</title>
        <authorList>
            <person name="Kono N."/>
            <person name="Nakamura H."/>
            <person name="Mori M."/>
            <person name="Yoshida Y."/>
            <person name="Ohtoshi R."/>
            <person name="Malay A.D."/>
            <person name="Moran D.A.P."/>
            <person name="Tomita M."/>
            <person name="Numata K."/>
            <person name="Arakawa K."/>
        </authorList>
    </citation>
    <scope>NUCLEOTIDE SEQUENCE</scope>
</reference>
<proteinExistence type="predicted"/>
<dbReference type="SUPFAM" id="SSF57256">
    <property type="entry name" value="Elafin-like"/>
    <property type="match status" value="1"/>
</dbReference>
<gene>
    <name evidence="5" type="primary">AVEN_229372_1</name>
    <name evidence="5" type="ORF">TNCT_458441</name>
</gene>
<evidence type="ECO:0000256" key="4">
    <source>
        <dbReference type="SAM" id="MobiDB-lite"/>
    </source>
</evidence>
<dbReference type="Proteomes" id="UP000887116">
    <property type="component" value="Unassembled WGS sequence"/>
</dbReference>